<accession>A0A5R8NEQ2</accession>
<evidence type="ECO:0000313" key="3">
    <source>
        <dbReference type="Proteomes" id="UP000306378"/>
    </source>
</evidence>
<dbReference type="EMBL" id="VBUT01000011">
    <property type="protein sequence ID" value="TLF74023.1"/>
    <property type="molecule type" value="Genomic_DNA"/>
</dbReference>
<reference evidence="2 3" key="1">
    <citation type="submission" date="2019-05" db="EMBL/GenBank/DDBJ databases">
        <title>Genomes sequences of two Nocardia cyriacigeorgica environmental isolates, type strains Nocardia asteroides ATCC 19247 and Nocardia cyriacigeorgica DSM 44484.</title>
        <authorList>
            <person name="Vautrin F."/>
            <person name="Bergeron E."/>
            <person name="Dubost A."/>
            <person name="Abrouk D."/>
            <person name="Rodriguez Nava V."/>
            <person name="Pujic P."/>
        </authorList>
    </citation>
    <scope>NUCLEOTIDE SEQUENCE [LARGE SCALE GENOMIC DNA]</scope>
    <source>
        <strain evidence="2 3">EML 446</strain>
    </source>
</reference>
<organism evidence="2 3">
    <name type="scientific">Nocardia cyriacigeorgica</name>
    <dbReference type="NCBI Taxonomy" id="135487"/>
    <lineage>
        <taxon>Bacteria</taxon>
        <taxon>Bacillati</taxon>
        <taxon>Actinomycetota</taxon>
        <taxon>Actinomycetes</taxon>
        <taxon>Mycobacteriales</taxon>
        <taxon>Nocardiaceae</taxon>
        <taxon>Nocardia</taxon>
    </lineage>
</organism>
<proteinExistence type="predicted"/>
<evidence type="ECO:0000256" key="1">
    <source>
        <dbReference type="SAM" id="MobiDB-lite"/>
    </source>
</evidence>
<dbReference type="SUPFAM" id="SSF54001">
    <property type="entry name" value="Cysteine proteinases"/>
    <property type="match status" value="1"/>
</dbReference>
<feature type="region of interest" description="Disordered" evidence="1">
    <location>
        <begin position="50"/>
        <end position="77"/>
    </location>
</feature>
<feature type="compositionally biased region" description="Low complexity" evidence="1">
    <location>
        <begin position="50"/>
        <end position="62"/>
    </location>
</feature>
<protein>
    <submittedName>
        <fullName evidence="2">Uncharacterized protein</fullName>
    </submittedName>
</protein>
<dbReference type="Gene3D" id="3.90.1720.10">
    <property type="entry name" value="endopeptidase domain like (from Nostoc punctiforme)"/>
    <property type="match status" value="1"/>
</dbReference>
<name>A0A5R8NEQ2_9NOCA</name>
<dbReference type="Proteomes" id="UP000306378">
    <property type="component" value="Unassembled WGS sequence"/>
</dbReference>
<comment type="caution">
    <text evidence="2">The sequence shown here is derived from an EMBL/GenBank/DDBJ whole genome shotgun (WGS) entry which is preliminary data.</text>
</comment>
<gene>
    <name evidence="2" type="ORF">FEK34_25195</name>
</gene>
<dbReference type="InterPro" id="IPR038765">
    <property type="entry name" value="Papain-like_cys_pep_sf"/>
</dbReference>
<dbReference type="AlphaFoldDB" id="A0A5R8NEQ2"/>
<dbReference type="RefSeq" id="WP_138451670.1">
    <property type="nucleotide sequence ID" value="NZ_VBUT01000011.1"/>
</dbReference>
<sequence>MKWLLMAVVAGIAVVIGFLFVVVASFAGVSSSSGERFFNCQCDSAIGPDPSVTTTSTPNSTVCDSEGDWDPSEVPTTNPYASVTVAPDDTEISDWHRDCLSAMTSAPLQTPASRKTNTGFAVECARELALARVGARADGATSAPAEMTREVVYEASAALSTGRCVLPSGGDVSGSEGAASLTEQSRYTLPTGSCAQTADQIVVDLPNTIAGQGRCGQRVRLDAVSPGDLIFWDYRDHAPTRVGIAVNWTCAAVDPATAQCTAVVQPRVVTADPASGRFAVLEIPGDGDARAKRVLAGVAN</sequence>
<evidence type="ECO:0000313" key="2">
    <source>
        <dbReference type="EMBL" id="TLF74023.1"/>
    </source>
</evidence>